<proteinExistence type="predicted"/>
<evidence type="ECO:0000313" key="4">
    <source>
        <dbReference type="Proteomes" id="UP000324800"/>
    </source>
</evidence>
<feature type="repeat" description="WD" evidence="1">
    <location>
        <begin position="20"/>
        <end position="52"/>
    </location>
</feature>
<sequence length="306" mass="34719">MNNIYEPIDELGIKFHTGQSEPHRNNITALTYIPSVQLYISASFDGTMKLWSYPYCGHVERTLNHTKLVHENVGVQTQDLLAGIRQSEQENFLRAKVNGRIDKDNAYNPVDINLDEKVTPITNIDSIAQSASQKGYVKENLAVRKDRMNRLLKRGFNLKNKGGIIIEGKNDNNIDSNDSNGLIERDDDDENELKSKNKTQQRIKKYNQEQGTGLASSPQNLLEEQAMRSKIEKSTPPFAQNTINPFERSIEQVKKDASERNSGWVVVLSSDQRLTFYDPLQMKPKGQIRGIGSYFSDDRDGVSELL</sequence>
<accession>A0A5J4VIR4</accession>
<dbReference type="EMBL" id="SNRW01006822">
    <property type="protein sequence ID" value="KAA6382370.1"/>
    <property type="molecule type" value="Genomic_DNA"/>
</dbReference>
<reference evidence="3 4" key="1">
    <citation type="submission" date="2019-03" db="EMBL/GenBank/DDBJ databases">
        <title>Single cell metagenomics reveals metabolic interactions within the superorganism composed of flagellate Streblomastix strix and complex community of Bacteroidetes bacteria on its surface.</title>
        <authorList>
            <person name="Treitli S.C."/>
            <person name="Kolisko M."/>
            <person name="Husnik F."/>
            <person name="Keeling P."/>
            <person name="Hampl V."/>
        </authorList>
    </citation>
    <scope>NUCLEOTIDE SEQUENCE [LARGE SCALE GENOMIC DNA]</scope>
    <source>
        <strain evidence="3">ST1C</strain>
    </source>
</reference>
<dbReference type="InterPro" id="IPR036322">
    <property type="entry name" value="WD40_repeat_dom_sf"/>
</dbReference>
<evidence type="ECO:0000256" key="1">
    <source>
        <dbReference type="PROSITE-ProRule" id="PRU00221"/>
    </source>
</evidence>
<dbReference type="PROSITE" id="PS50082">
    <property type="entry name" value="WD_REPEATS_2"/>
    <property type="match status" value="1"/>
</dbReference>
<feature type="region of interest" description="Disordered" evidence="2">
    <location>
        <begin position="166"/>
        <end position="200"/>
    </location>
</feature>
<protein>
    <submittedName>
        <fullName evidence="3">Uncharacterized protein</fullName>
    </submittedName>
</protein>
<dbReference type="AlphaFoldDB" id="A0A5J4VIR4"/>
<evidence type="ECO:0000313" key="3">
    <source>
        <dbReference type="EMBL" id="KAA6382370.1"/>
    </source>
</evidence>
<dbReference type="Proteomes" id="UP000324800">
    <property type="component" value="Unassembled WGS sequence"/>
</dbReference>
<organism evidence="3 4">
    <name type="scientific">Streblomastix strix</name>
    <dbReference type="NCBI Taxonomy" id="222440"/>
    <lineage>
        <taxon>Eukaryota</taxon>
        <taxon>Metamonada</taxon>
        <taxon>Preaxostyla</taxon>
        <taxon>Oxymonadida</taxon>
        <taxon>Streblomastigidae</taxon>
        <taxon>Streblomastix</taxon>
    </lineage>
</organism>
<dbReference type="InterPro" id="IPR001680">
    <property type="entry name" value="WD40_rpt"/>
</dbReference>
<dbReference type="SUPFAM" id="SSF50978">
    <property type="entry name" value="WD40 repeat-like"/>
    <property type="match status" value="1"/>
</dbReference>
<dbReference type="PROSITE" id="PS50294">
    <property type="entry name" value="WD_REPEATS_REGION"/>
    <property type="match status" value="1"/>
</dbReference>
<gene>
    <name evidence="3" type="ORF">EZS28_022104</name>
</gene>
<feature type="compositionally biased region" description="Low complexity" evidence="2">
    <location>
        <begin position="171"/>
        <end position="180"/>
    </location>
</feature>
<comment type="caution">
    <text evidence="3">The sequence shown here is derived from an EMBL/GenBank/DDBJ whole genome shotgun (WGS) entry which is preliminary data.</text>
</comment>
<evidence type="ECO:0000256" key="2">
    <source>
        <dbReference type="SAM" id="MobiDB-lite"/>
    </source>
</evidence>
<keyword evidence="1" id="KW-0853">WD repeat</keyword>
<name>A0A5J4VIR4_9EUKA</name>